<evidence type="ECO:0000313" key="3">
    <source>
        <dbReference type="EMBL" id="KFZ29036.1"/>
    </source>
</evidence>
<dbReference type="InterPro" id="IPR011335">
    <property type="entry name" value="Restrct_endonuc-II-like"/>
</dbReference>
<evidence type="ECO:0000313" key="4">
    <source>
        <dbReference type="Proteomes" id="UP000053718"/>
    </source>
</evidence>
<name>A0A094J8V4_9GAMM</name>
<organism evidence="3 4">
    <name type="scientific">Pseudidiomarina atlantica</name>
    <dbReference type="NCBI Taxonomy" id="1517416"/>
    <lineage>
        <taxon>Bacteria</taxon>
        <taxon>Pseudomonadati</taxon>
        <taxon>Pseudomonadota</taxon>
        <taxon>Gammaproteobacteria</taxon>
        <taxon>Alteromonadales</taxon>
        <taxon>Idiomarinaceae</taxon>
        <taxon>Pseudidiomarina</taxon>
    </lineage>
</organism>
<dbReference type="NCBIfam" id="NF009150">
    <property type="entry name" value="PRK12497.1-3"/>
    <property type="match status" value="1"/>
</dbReference>
<dbReference type="Gene3D" id="3.40.1350.10">
    <property type="match status" value="1"/>
</dbReference>
<protein>
    <recommendedName>
        <fullName evidence="2">UPF0102 protein IDAT_04985</fullName>
    </recommendedName>
</protein>
<evidence type="ECO:0000256" key="2">
    <source>
        <dbReference type="HAMAP-Rule" id="MF_00048"/>
    </source>
</evidence>
<dbReference type="InterPro" id="IPR011856">
    <property type="entry name" value="tRNA_endonuc-like_dom_sf"/>
</dbReference>
<dbReference type="PANTHER" id="PTHR34039">
    <property type="entry name" value="UPF0102 PROTEIN YRAN"/>
    <property type="match status" value="1"/>
</dbReference>
<dbReference type="NCBIfam" id="TIGR00252">
    <property type="entry name" value="YraN family protein"/>
    <property type="match status" value="1"/>
</dbReference>
<gene>
    <name evidence="3" type="ORF">IDAT_04985</name>
</gene>
<dbReference type="GO" id="GO:0003676">
    <property type="term" value="F:nucleic acid binding"/>
    <property type="evidence" value="ECO:0007669"/>
    <property type="project" value="InterPro"/>
</dbReference>
<comment type="similarity">
    <text evidence="1 2">Belongs to the UPF0102 family.</text>
</comment>
<comment type="caution">
    <text evidence="3">The sequence shown here is derived from an EMBL/GenBank/DDBJ whole genome shotgun (WGS) entry which is preliminary data.</text>
</comment>
<proteinExistence type="inferred from homology"/>
<dbReference type="Proteomes" id="UP000053718">
    <property type="component" value="Unassembled WGS sequence"/>
</dbReference>
<dbReference type="InterPro" id="IPR003509">
    <property type="entry name" value="UPF0102_YraN-like"/>
</dbReference>
<keyword evidence="4" id="KW-1185">Reference proteome</keyword>
<dbReference type="STRING" id="1517416.IDAT_04985"/>
<dbReference type="eggNOG" id="COG0792">
    <property type="taxonomic scope" value="Bacteria"/>
</dbReference>
<dbReference type="Pfam" id="PF02021">
    <property type="entry name" value="UPF0102"/>
    <property type="match status" value="1"/>
</dbReference>
<dbReference type="HAMAP" id="MF_00048">
    <property type="entry name" value="UPF0102"/>
    <property type="match status" value="1"/>
</dbReference>
<accession>A0A094J8V4</accession>
<dbReference type="PANTHER" id="PTHR34039:SF1">
    <property type="entry name" value="UPF0102 PROTEIN YRAN"/>
    <property type="match status" value="1"/>
</dbReference>
<reference evidence="3 4" key="1">
    <citation type="submission" date="2014-06" db="EMBL/GenBank/DDBJ databases">
        <title>Draft genome sequence of Idiomarina sp. MCCC 1A10513.</title>
        <authorList>
            <person name="Du J."/>
            <person name="Lai Q."/>
            <person name="Shao Z."/>
        </authorList>
    </citation>
    <scope>NUCLEOTIDE SEQUENCE [LARGE SCALE GENOMIC DNA]</scope>
    <source>
        <strain evidence="3 4">MCCC 1A10513</strain>
    </source>
</reference>
<dbReference type="OrthoDB" id="9794876at2"/>
<dbReference type="SUPFAM" id="SSF52980">
    <property type="entry name" value="Restriction endonuclease-like"/>
    <property type="match status" value="1"/>
</dbReference>
<dbReference type="AlphaFoldDB" id="A0A094J8V4"/>
<evidence type="ECO:0000256" key="1">
    <source>
        <dbReference type="ARBA" id="ARBA00006738"/>
    </source>
</evidence>
<sequence>MLAHDLGNEGEAAALVYLEARGLKLVEQNFRCELGEIDIIMRDGATWVFVEVKTRRNEDFATVVEQITPDQCLRVRRSAQFYLLSRRLDEHVTPMRFDVIAICQQPEQLYWLPDAF</sequence>
<dbReference type="RefSeq" id="WP_034731315.1">
    <property type="nucleotide sequence ID" value="NZ_JPIN01000005.1"/>
</dbReference>
<dbReference type="EMBL" id="JPIN01000005">
    <property type="protein sequence ID" value="KFZ29036.1"/>
    <property type="molecule type" value="Genomic_DNA"/>
</dbReference>
<dbReference type="CDD" id="cd20736">
    <property type="entry name" value="PoNe_Nuclease"/>
    <property type="match status" value="1"/>
</dbReference>